<feature type="non-terminal residue" evidence="1">
    <location>
        <position position="1"/>
    </location>
</feature>
<organism evidence="1 2">
    <name type="scientific">Adineta steineri</name>
    <dbReference type="NCBI Taxonomy" id="433720"/>
    <lineage>
        <taxon>Eukaryota</taxon>
        <taxon>Metazoa</taxon>
        <taxon>Spiralia</taxon>
        <taxon>Gnathifera</taxon>
        <taxon>Rotifera</taxon>
        <taxon>Eurotatoria</taxon>
        <taxon>Bdelloidea</taxon>
        <taxon>Adinetida</taxon>
        <taxon>Adinetidae</taxon>
        <taxon>Adineta</taxon>
    </lineage>
</organism>
<reference evidence="1" key="1">
    <citation type="submission" date="2021-02" db="EMBL/GenBank/DDBJ databases">
        <authorList>
            <person name="Nowell W R."/>
        </authorList>
    </citation>
    <scope>NUCLEOTIDE SEQUENCE</scope>
</reference>
<protein>
    <submittedName>
        <fullName evidence="1">Uncharacterized protein</fullName>
    </submittedName>
</protein>
<dbReference type="AlphaFoldDB" id="A0A820JFR9"/>
<evidence type="ECO:0000313" key="2">
    <source>
        <dbReference type="Proteomes" id="UP000663881"/>
    </source>
</evidence>
<sequence>MNADDIRFLSYYLIPTDWNIHLIDRRTNEKQLEQIQQIIDNAQLLAFDT</sequence>
<name>A0A820JFR9_9BILA</name>
<evidence type="ECO:0000313" key="1">
    <source>
        <dbReference type="EMBL" id="CAF4321148.1"/>
    </source>
</evidence>
<dbReference type="EMBL" id="CAJOAY010018471">
    <property type="protein sequence ID" value="CAF4321148.1"/>
    <property type="molecule type" value="Genomic_DNA"/>
</dbReference>
<proteinExistence type="predicted"/>
<accession>A0A820JFR9</accession>
<comment type="caution">
    <text evidence="1">The sequence shown here is derived from an EMBL/GenBank/DDBJ whole genome shotgun (WGS) entry which is preliminary data.</text>
</comment>
<gene>
    <name evidence="1" type="ORF">OKA104_LOCUS47256</name>
</gene>
<dbReference type="Proteomes" id="UP000663881">
    <property type="component" value="Unassembled WGS sequence"/>
</dbReference>